<protein>
    <recommendedName>
        <fullName evidence="3">Glycosyltransferase family 8 protein</fullName>
    </recommendedName>
</protein>
<dbReference type="Pfam" id="PF01501">
    <property type="entry name" value="Glyco_transf_8"/>
    <property type="match status" value="1"/>
</dbReference>
<dbReference type="Gene3D" id="3.90.550.10">
    <property type="entry name" value="Spore Coat Polysaccharide Biosynthesis Protein SpsA, Chain A"/>
    <property type="match status" value="1"/>
</dbReference>
<dbReference type="Proteomes" id="UP000656077">
    <property type="component" value="Unassembled WGS sequence"/>
</dbReference>
<gene>
    <name evidence="1" type="ORF">GKZ28_16240</name>
</gene>
<comment type="caution">
    <text evidence="1">The sequence shown here is derived from an EMBL/GenBank/DDBJ whole genome shotgun (WGS) entry which is preliminary data.</text>
</comment>
<dbReference type="PANTHER" id="PTHR11183">
    <property type="entry name" value="GLYCOGENIN SUBFAMILY MEMBER"/>
    <property type="match status" value="1"/>
</dbReference>
<dbReference type="RefSeq" id="WP_160360007.1">
    <property type="nucleotide sequence ID" value="NZ_WSRQ01000028.1"/>
</dbReference>
<evidence type="ECO:0000313" key="2">
    <source>
        <dbReference type="Proteomes" id="UP000656077"/>
    </source>
</evidence>
<dbReference type="EMBL" id="WSRQ01000028">
    <property type="protein sequence ID" value="MVX65242.1"/>
    <property type="molecule type" value="Genomic_DNA"/>
</dbReference>
<evidence type="ECO:0008006" key="3">
    <source>
        <dbReference type="Google" id="ProtNLM"/>
    </source>
</evidence>
<dbReference type="InterPro" id="IPR050587">
    <property type="entry name" value="GNT1/Glycosyltrans_8"/>
</dbReference>
<dbReference type="SUPFAM" id="SSF53448">
    <property type="entry name" value="Nucleotide-diphospho-sugar transferases"/>
    <property type="match status" value="1"/>
</dbReference>
<accession>A0A964W3K1</accession>
<evidence type="ECO:0000313" key="1">
    <source>
        <dbReference type="EMBL" id="MVX65242.1"/>
    </source>
</evidence>
<name>A0A964W3K1_9CLOT</name>
<dbReference type="InterPro" id="IPR029044">
    <property type="entry name" value="Nucleotide-diphossugar_trans"/>
</dbReference>
<dbReference type="AlphaFoldDB" id="A0A964W3K1"/>
<dbReference type="InterPro" id="IPR002495">
    <property type="entry name" value="Glyco_trans_8"/>
</dbReference>
<dbReference type="GO" id="GO:0016757">
    <property type="term" value="F:glycosyltransferase activity"/>
    <property type="evidence" value="ECO:0007669"/>
    <property type="project" value="InterPro"/>
</dbReference>
<reference evidence="1" key="1">
    <citation type="submission" date="2019-12" db="EMBL/GenBank/DDBJ databases">
        <title>Microbes associate with the intestines of laboratory mice.</title>
        <authorList>
            <person name="Navarre W."/>
            <person name="Wong E."/>
        </authorList>
    </citation>
    <scope>NUCLEOTIDE SEQUENCE</scope>
    <source>
        <strain evidence="1">NM79_F5</strain>
    </source>
</reference>
<organism evidence="1 2">
    <name type="scientific">Clostridium chromiireducens</name>
    <dbReference type="NCBI Taxonomy" id="225345"/>
    <lineage>
        <taxon>Bacteria</taxon>
        <taxon>Bacillati</taxon>
        <taxon>Bacillota</taxon>
        <taxon>Clostridia</taxon>
        <taxon>Eubacteriales</taxon>
        <taxon>Clostridiaceae</taxon>
        <taxon>Clostridium</taxon>
    </lineage>
</organism>
<sequence length="273" mass="32379">MKAYITTLSTDNYVTGVINLKKSLIAVNSKYPLFVYVDRFLKKETFDKLQQYNIEYIIQKNKIELPNNILESNTKNGVAHWTNTFIKLDLFKLIEFEKLVYLDSDMMIFENIDELFDKPHISAVVAGKEYKGNEQWEEFNSGLMVIEPKKDALKGIEKHIEKVSKEKASFGDQDILNSFYSDWKYKYNLHLNPQYNMFAIYTDYYVKKLGFKLSNKNINNKKGKLIKVVHFTGRDKPWMLSKKTILRKLCSLLIHHRNTELKIYLKYFRLYTD</sequence>
<proteinExistence type="predicted"/>